<evidence type="ECO:0000313" key="4">
    <source>
        <dbReference type="Proteomes" id="UP000799757"/>
    </source>
</evidence>
<dbReference type="Proteomes" id="UP000799757">
    <property type="component" value="Unassembled WGS sequence"/>
</dbReference>
<proteinExistence type="predicted"/>
<organism evidence="3 4">
    <name type="scientific">Melanomma pulvis-pyrius CBS 109.77</name>
    <dbReference type="NCBI Taxonomy" id="1314802"/>
    <lineage>
        <taxon>Eukaryota</taxon>
        <taxon>Fungi</taxon>
        <taxon>Dikarya</taxon>
        <taxon>Ascomycota</taxon>
        <taxon>Pezizomycotina</taxon>
        <taxon>Dothideomycetes</taxon>
        <taxon>Pleosporomycetidae</taxon>
        <taxon>Pleosporales</taxon>
        <taxon>Melanommataceae</taxon>
        <taxon>Melanomma</taxon>
    </lineage>
</organism>
<sequence length="301" mass="33678">ANNRPRMLIWDGFSTHETLEILEFCFENNIILCRMPSHTSHKLQPCDVAVFGPLKAAYRDEVERMERGGVGTIGKQHFTYLYSPARERALTKRNIIAAWRGSGLFPFNPNRVLADMPRPTKPPAELTILTLPTPTTPVSSEGLGSLLDMIKHMPNDESSSQRKERLQQKVSNAALTFLAKNALLRDQNKFLVRINNEGKTRRATKSKMLGTAKVMTWHERSMRRKSTPLQAEEATAGKTQRGRKRKSATEGADASEPKAKIARISNTQISEDDQGASALPNATCARISNVQAWKAPVARMW</sequence>
<dbReference type="InterPro" id="IPR004875">
    <property type="entry name" value="DDE_SF_endonuclease_dom"/>
</dbReference>
<evidence type="ECO:0000313" key="3">
    <source>
        <dbReference type="EMBL" id="KAF2790796.1"/>
    </source>
</evidence>
<keyword evidence="4" id="KW-1185">Reference proteome</keyword>
<protein>
    <submittedName>
        <fullName evidence="3">DDE-domain-containing protein</fullName>
    </submittedName>
</protein>
<dbReference type="Pfam" id="PF03184">
    <property type="entry name" value="DDE_1"/>
    <property type="match status" value="1"/>
</dbReference>
<evidence type="ECO:0000256" key="1">
    <source>
        <dbReference type="SAM" id="MobiDB-lite"/>
    </source>
</evidence>
<reference evidence="3" key="1">
    <citation type="journal article" date="2020" name="Stud. Mycol.">
        <title>101 Dothideomycetes genomes: a test case for predicting lifestyles and emergence of pathogens.</title>
        <authorList>
            <person name="Haridas S."/>
            <person name="Albert R."/>
            <person name="Binder M."/>
            <person name="Bloem J."/>
            <person name="Labutti K."/>
            <person name="Salamov A."/>
            <person name="Andreopoulos B."/>
            <person name="Baker S."/>
            <person name="Barry K."/>
            <person name="Bills G."/>
            <person name="Bluhm B."/>
            <person name="Cannon C."/>
            <person name="Castanera R."/>
            <person name="Culley D."/>
            <person name="Daum C."/>
            <person name="Ezra D."/>
            <person name="Gonzalez J."/>
            <person name="Henrissat B."/>
            <person name="Kuo A."/>
            <person name="Liang C."/>
            <person name="Lipzen A."/>
            <person name="Lutzoni F."/>
            <person name="Magnuson J."/>
            <person name="Mondo S."/>
            <person name="Nolan M."/>
            <person name="Ohm R."/>
            <person name="Pangilinan J."/>
            <person name="Park H.-J."/>
            <person name="Ramirez L."/>
            <person name="Alfaro M."/>
            <person name="Sun H."/>
            <person name="Tritt A."/>
            <person name="Yoshinaga Y."/>
            <person name="Zwiers L.-H."/>
            <person name="Turgeon B."/>
            <person name="Goodwin S."/>
            <person name="Spatafora J."/>
            <person name="Crous P."/>
            <person name="Grigoriev I."/>
        </authorList>
    </citation>
    <scope>NUCLEOTIDE SEQUENCE</scope>
    <source>
        <strain evidence="3">CBS 109.77</strain>
    </source>
</reference>
<gene>
    <name evidence="3" type="ORF">K505DRAFT_250421</name>
</gene>
<name>A0A6A6X347_9PLEO</name>
<accession>A0A6A6X347</accession>
<dbReference type="GO" id="GO:0003676">
    <property type="term" value="F:nucleic acid binding"/>
    <property type="evidence" value="ECO:0007669"/>
    <property type="project" value="InterPro"/>
</dbReference>
<evidence type="ECO:0000259" key="2">
    <source>
        <dbReference type="Pfam" id="PF03184"/>
    </source>
</evidence>
<dbReference type="EMBL" id="MU002054">
    <property type="protein sequence ID" value="KAF2790796.1"/>
    <property type="molecule type" value="Genomic_DNA"/>
</dbReference>
<feature type="region of interest" description="Disordered" evidence="1">
    <location>
        <begin position="220"/>
        <end position="275"/>
    </location>
</feature>
<feature type="non-terminal residue" evidence="3">
    <location>
        <position position="1"/>
    </location>
</feature>
<dbReference type="OrthoDB" id="4357141at2759"/>
<feature type="domain" description="DDE-1" evidence="2">
    <location>
        <begin position="3"/>
        <end position="99"/>
    </location>
</feature>
<dbReference type="AlphaFoldDB" id="A0A6A6X347"/>